<evidence type="ECO:0000256" key="1">
    <source>
        <dbReference type="ARBA" id="ARBA00010928"/>
    </source>
</evidence>
<feature type="domain" description="Gfo/Idh/MocA-like oxidoreductase N-terminal" evidence="2">
    <location>
        <begin position="38"/>
        <end position="156"/>
    </location>
</feature>
<dbReference type="InterPro" id="IPR036291">
    <property type="entry name" value="NAD(P)-bd_dom_sf"/>
</dbReference>
<reference evidence="4 5" key="1">
    <citation type="submission" date="2018-08" db="EMBL/GenBank/DDBJ databases">
        <title>A genome reference for cultivated species of the human gut microbiota.</title>
        <authorList>
            <person name="Zou Y."/>
            <person name="Xue W."/>
            <person name="Luo G."/>
        </authorList>
    </citation>
    <scope>NUCLEOTIDE SEQUENCE [LARGE SCALE GENOMIC DNA]</scope>
    <source>
        <strain evidence="4 5">AF28-26</strain>
    </source>
</reference>
<evidence type="ECO:0000259" key="3">
    <source>
        <dbReference type="Pfam" id="PF02894"/>
    </source>
</evidence>
<dbReference type="EMBL" id="QRTC01000004">
    <property type="protein sequence ID" value="RGQ43792.1"/>
    <property type="molecule type" value="Genomic_DNA"/>
</dbReference>
<dbReference type="InterPro" id="IPR000683">
    <property type="entry name" value="Gfo/Idh/MocA-like_OxRdtase_N"/>
</dbReference>
<sequence>MFQHHCKRYGPAFETAKVGPVKTLLDSETEENKMKQYKVAIIGNGMICNAAHIPAYQAMGDKVKIVAVADIREEAARETAERHGIPKYYVDPYKMLEEEKPDIISVCTPNAYHKEYTLAGFRAGCHVVCEKPVAMNCADAEEMFCAADQAGRHLFVIQSLRFTDNFKAAASLAQSGCLGEIYYADLNLVRRRGVPRWGMFHMAKENVGGAFCDLGVHMCDYLMYLSGNPKMVAVSGSAVTKIVNKEKNIEFSNAESGAPTGLFTPRKFDMKEFDVEEFANGYIRLDNGMTVTFKISWALNLPNNNTVSICGDKGGLTIGDDGLKLMTTQGVYQTDVIPRVFPDPYSELSDFTGHIHEMDYILKVLNGEMTIEEYPIQKDEVMNVVSMIEAFYKSARLGREVTFQELGR</sequence>
<protein>
    <submittedName>
        <fullName evidence="4">Gfo/Idh/MocA family oxidoreductase</fullName>
    </submittedName>
</protein>
<accession>A0A412B0E3</accession>
<dbReference type="SUPFAM" id="SSF55347">
    <property type="entry name" value="Glyceraldehyde-3-phosphate dehydrogenase-like, C-terminal domain"/>
    <property type="match status" value="1"/>
</dbReference>
<dbReference type="Gene3D" id="3.40.50.720">
    <property type="entry name" value="NAD(P)-binding Rossmann-like Domain"/>
    <property type="match status" value="1"/>
</dbReference>
<dbReference type="Proteomes" id="UP000284751">
    <property type="component" value="Unassembled WGS sequence"/>
</dbReference>
<gene>
    <name evidence="4" type="ORF">DWY99_02340</name>
</gene>
<name>A0A412B0E3_9FIRM</name>
<dbReference type="SUPFAM" id="SSF51735">
    <property type="entry name" value="NAD(P)-binding Rossmann-fold domains"/>
    <property type="match status" value="1"/>
</dbReference>
<dbReference type="GO" id="GO:0000166">
    <property type="term" value="F:nucleotide binding"/>
    <property type="evidence" value="ECO:0007669"/>
    <property type="project" value="InterPro"/>
</dbReference>
<evidence type="ECO:0000259" key="2">
    <source>
        <dbReference type="Pfam" id="PF01408"/>
    </source>
</evidence>
<evidence type="ECO:0000313" key="5">
    <source>
        <dbReference type="Proteomes" id="UP000284751"/>
    </source>
</evidence>
<feature type="domain" description="Gfo/Idh/MocA-like oxidoreductase C-terminal" evidence="3">
    <location>
        <begin position="175"/>
        <end position="402"/>
    </location>
</feature>
<dbReference type="Gene3D" id="3.30.360.10">
    <property type="entry name" value="Dihydrodipicolinate Reductase, domain 2"/>
    <property type="match status" value="1"/>
</dbReference>
<dbReference type="Pfam" id="PF01408">
    <property type="entry name" value="GFO_IDH_MocA"/>
    <property type="match status" value="1"/>
</dbReference>
<comment type="similarity">
    <text evidence="1">Belongs to the Gfo/Idh/MocA family.</text>
</comment>
<dbReference type="Pfam" id="PF02894">
    <property type="entry name" value="GFO_IDH_MocA_C"/>
    <property type="match status" value="1"/>
</dbReference>
<proteinExistence type="inferred from homology"/>
<evidence type="ECO:0000313" key="4">
    <source>
        <dbReference type="EMBL" id="RGQ43792.1"/>
    </source>
</evidence>
<dbReference type="InterPro" id="IPR052515">
    <property type="entry name" value="Gfo/Idh/MocA_Oxidoreductase"/>
</dbReference>
<dbReference type="AlphaFoldDB" id="A0A412B0E3"/>
<organism evidence="4 5">
    <name type="scientific">[Clostridium] leptum</name>
    <dbReference type="NCBI Taxonomy" id="1535"/>
    <lineage>
        <taxon>Bacteria</taxon>
        <taxon>Bacillati</taxon>
        <taxon>Bacillota</taxon>
        <taxon>Clostridia</taxon>
        <taxon>Eubacteriales</taxon>
        <taxon>Oscillospiraceae</taxon>
        <taxon>Oscillospiraceae incertae sedis</taxon>
    </lineage>
</organism>
<dbReference type="PANTHER" id="PTHR43249">
    <property type="entry name" value="UDP-N-ACETYL-2-AMINO-2-DEOXY-D-GLUCURONATE OXIDASE"/>
    <property type="match status" value="1"/>
</dbReference>
<comment type="caution">
    <text evidence="4">The sequence shown here is derived from an EMBL/GenBank/DDBJ whole genome shotgun (WGS) entry which is preliminary data.</text>
</comment>
<dbReference type="InterPro" id="IPR004104">
    <property type="entry name" value="Gfo/Idh/MocA-like_OxRdtase_C"/>
</dbReference>
<dbReference type="PANTHER" id="PTHR43249:SF1">
    <property type="entry name" value="D-GLUCOSIDE 3-DEHYDROGENASE"/>
    <property type="match status" value="1"/>
</dbReference>